<dbReference type="InterPro" id="IPR036188">
    <property type="entry name" value="FAD/NAD-bd_sf"/>
</dbReference>
<dbReference type="OrthoDB" id="6509975at2759"/>
<feature type="domain" description="FAD/NAD(P)-binding" evidence="2">
    <location>
        <begin position="38"/>
        <end position="334"/>
    </location>
</feature>
<dbReference type="EMBL" id="JAAQRI010000075">
    <property type="protein sequence ID" value="KAF5641722.1"/>
    <property type="molecule type" value="Genomic_DNA"/>
</dbReference>
<dbReference type="InterPro" id="IPR023753">
    <property type="entry name" value="FAD/NAD-binding_dom"/>
</dbReference>
<dbReference type="GeneID" id="59302607"/>
<dbReference type="RefSeq" id="XP_037208899.1">
    <property type="nucleotide sequence ID" value="XM_037350337.1"/>
</dbReference>
<dbReference type="Gene3D" id="3.40.50.1240">
    <property type="entry name" value="Phosphoglycerate mutase-like"/>
    <property type="match status" value="1"/>
</dbReference>
<dbReference type="SUPFAM" id="SSF51905">
    <property type="entry name" value="FAD/NAD(P)-binding domain"/>
    <property type="match status" value="2"/>
</dbReference>
<evidence type="ECO:0000313" key="3">
    <source>
        <dbReference type="EMBL" id="KAF5641722.1"/>
    </source>
</evidence>
<dbReference type="GO" id="GO:0003993">
    <property type="term" value="F:acid phosphatase activity"/>
    <property type="evidence" value="ECO:0007669"/>
    <property type="project" value="TreeGrafter"/>
</dbReference>
<evidence type="ECO:0000313" key="4">
    <source>
        <dbReference type="Proteomes" id="UP000530670"/>
    </source>
</evidence>
<sequence>MFISALLNFLANAFHFITCGIFLEPSLGPKTMSQKPKHIVTIGGSFASVRTAHKFLQGMQNKNAGPYKVTMISRDSHFFWNLATPRAIIPGTIPDDKLFQAIAPGFAKYGDKFELIVGTATGIDISNKQVKVYKAGQETLISYDYLLIGTGSSTKAESPFKSRGSTDATRDYVHAYQKRVGEAQSIIVAGAGPTGVEVAGELADYYGNKKEITLINAGPSVLDNRPDSVSKSAHSQMEKLGVKIRLNTKVNESITLPNGKQKVTFSDGKTAVTDLVIPTFGVVPNSSFIPPDLLDAHGYIKVNQYLAIEGREDVFAIGDVSNLEAPQFWFVNTQAGHMAKNLVQIMLGKPMIPYKASTTAMGGIQIGRSGVPPNSLYVIDRPNLVPGIKQAKTATSLRAIAAAALPAIVVASVIQQPIDSFDHTQGYQFDPLLHLPGISPYFDAVGFGLSHAAPEGCTVTAASYLIRHAAIYANDAEYEDYIKPFLYKLEKHRGDFSGPLEFLNKWYSPIEENHLEDITPSGKVDAKKVGQHLVKRYRHLASSVKRVIADTKDRTYDTAKAFLQAFPEDGNIEITRFDKKELNNGTRALLPHKACSKFSKSPGTEQQQQFVKNYASGVAKRLRPYTPDDYELDPYDVFALQSICGYESAIRGKKSPICGLFSDAEWLSYEYAWDMKYAHMVGPFNPLSNYLGFPWLHSQSKLFTKIDENSELIGDESSGWPKEQRLFFYFTHREVPPFVATALGIFNSSSREGYDEFPTTHVNHVRAWKMSDLIPFLGHVGMEKMTCERPVAKDGTAEKEEFIRFIANTAPRPLPLCQNGPGASCPFKEFKNIVSAGMEKYGDFDGVCENKQEKDDEL</sequence>
<evidence type="ECO:0000259" key="2">
    <source>
        <dbReference type="Pfam" id="PF07992"/>
    </source>
</evidence>
<dbReference type="Gene3D" id="3.50.50.100">
    <property type="match status" value="1"/>
</dbReference>
<keyword evidence="4" id="KW-1185">Reference proteome</keyword>
<dbReference type="CDD" id="cd07061">
    <property type="entry name" value="HP_HAP_like"/>
    <property type="match status" value="1"/>
</dbReference>
<dbReference type="Pfam" id="PF07992">
    <property type="entry name" value="Pyr_redox_2"/>
    <property type="match status" value="1"/>
</dbReference>
<organism evidence="3 4">
    <name type="scientific">Fusarium tjaetaba</name>
    <dbReference type="NCBI Taxonomy" id="1567544"/>
    <lineage>
        <taxon>Eukaryota</taxon>
        <taxon>Fungi</taxon>
        <taxon>Dikarya</taxon>
        <taxon>Ascomycota</taxon>
        <taxon>Pezizomycotina</taxon>
        <taxon>Sordariomycetes</taxon>
        <taxon>Hypocreomycetidae</taxon>
        <taxon>Hypocreales</taxon>
        <taxon>Nectriaceae</taxon>
        <taxon>Fusarium</taxon>
        <taxon>Fusarium fujikuroi species complex</taxon>
    </lineage>
</organism>
<dbReference type="Proteomes" id="UP000530670">
    <property type="component" value="Unassembled WGS sequence"/>
</dbReference>
<keyword evidence="1" id="KW-0378">Hydrolase</keyword>
<dbReference type="GO" id="GO:0016491">
    <property type="term" value="F:oxidoreductase activity"/>
    <property type="evidence" value="ECO:0007669"/>
    <property type="project" value="InterPro"/>
</dbReference>
<comment type="caution">
    <text evidence="3">The sequence shown here is derived from an EMBL/GenBank/DDBJ whole genome shotgun (WGS) entry which is preliminary data.</text>
</comment>
<dbReference type="InterPro" id="IPR029033">
    <property type="entry name" value="His_PPase_superfam"/>
</dbReference>
<dbReference type="SUPFAM" id="SSF53254">
    <property type="entry name" value="Phosphoglycerate mutase-like"/>
    <property type="match status" value="1"/>
</dbReference>
<evidence type="ECO:0000256" key="1">
    <source>
        <dbReference type="ARBA" id="ARBA00022801"/>
    </source>
</evidence>
<protein>
    <submittedName>
        <fullName evidence="3">Acid phosphatase</fullName>
    </submittedName>
</protein>
<reference evidence="3 4" key="1">
    <citation type="submission" date="2020-05" db="EMBL/GenBank/DDBJ databases">
        <title>Identification and distribution of gene clusters putatively required for synthesis of sphingolipid metabolism inhibitors in phylogenetically diverse species of the filamentous fungus Fusarium.</title>
        <authorList>
            <person name="Kim H.-S."/>
            <person name="Busman M."/>
            <person name="Brown D.W."/>
            <person name="Divon H."/>
            <person name="Uhlig S."/>
            <person name="Proctor R.H."/>
        </authorList>
    </citation>
    <scope>NUCLEOTIDE SEQUENCE [LARGE SCALE GENOMIC DNA]</scope>
    <source>
        <strain evidence="3 4">NRRL 66243</strain>
    </source>
</reference>
<dbReference type="InterPro" id="IPR000560">
    <property type="entry name" value="His_Pase_clade-2"/>
</dbReference>
<proteinExistence type="predicted"/>
<dbReference type="FunFam" id="3.40.50.1240:FF:000065">
    <property type="entry name" value="Similar to histidine acid phosphatase"/>
    <property type="match status" value="1"/>
</dbReference>
<gene>
    <name evidence="3" type="ORF">FTJAE_3981</name>
</gene>
<dbReference type="Pfam" id="PF00328">
    <property type="entry name" value="His_Phos_2"/>
    <property type="match status" value="1"/>
</dbReference>
<dbReference type="PANTHER" id="PTHR20963">
    <property type="entry name" value="MULTIPLE INOSITOL POLYPHOSPHATE PHOSPHATASE-RELATED"/>
    <property type="match status" value="1"/>
</dbReference>
<name>A0A8H5S091_9HYPO</name>
<accession>A0A8H5S091</accession>
<dbReference type="AlphaFoldDB" id="A0A8H5S091"/>
<dbReference type="PANTHER" id="PTHR20963:SF12">
    <property type="entry name" value="HISTIDINE ACID PHOSPHATASE"/>
    <property type="match status" value="1"/>
</dbReference>
<dbReference type="GO" id="GO:0009277">
    <property type="term" value="C:fungal-type cell wall"/>
    <property type="evidence" value="ECO:0007669"/>
    <property type="project" value="TreeGrafter"/>
</dbReference>